<organism evidence="4 5">
    <name type="scientific">Gryllus longicercus</name>
    <dbReference type="NCBI Taxonomy" id="2509291"/>
    <lineage>
        <taxon>Eukaryota</taxon>
        <taxon>Metazoa</taxon>
        <taxon>Ecdysozoa</taxon>
        <taxon>Arthropoda</taxon>
        <taxon>Hexapoda</taxon>
        <taxon>Insecta</taxon>
        <taxon>Pterygota</taxon>
        <taxon>Neoptera</taxon>
        <taxon>Polyneoptera</taxon>
        <taxon>Orthoptera</taxon>
        <taxon>Ensifera</taxon>
        <taxon>Gryllidea</taxon>
        <taxon>Grylloidea</taxon>
        <taxon>Gryllidae</taxon>
        <taxon>Gryllinae</taxon>
        <taxon>Gryllus</taxon>
    </lineage>
</organism>
<feature type="compositionally biased region" description="Basic residues" evidence="2">
    <location>
        <begin position="392"/>
        <end position="408"/>
    </location>
</feature>
<dbReference type="PROSITE" id="PS50157">
    <property type="entry name" value="ZINC_FINGER_C2H2_2"/>
    <property type="match status" value="8"/>
</dbReference>
<reference evidence="4 5" key="1">
    <citation type="submission" date="2024-03" db="EMBL/GenBank/DDBJ databases">
        <title>The genome assembly and annotation of the cricket Gryllus longicercus Weissman &amp; Gray.</title>
        <authorList>
            <person name="Szrajer S."/>
            <person name="Gray D."/>
            <person name="Ylla G."/>
        </authorList>
    </citation>
    <scope>NUCLEOTIDE SEQUENCE [LARGE SCALE GENOMIC DNA]</scope>
    <source>
        <strain evidence="4">DAG 2021-001</strain>
        <tissue evidence="4">Whole body minus gut</tissue>
    </source>
</reference>
<sequence>MESAQYSRESGNKINTTHSSRTSICNESIQNEILSVRSESPDSQKMYKCSICESTFFRRSHLQDHLNHHTKDRQYQCKEINCCKAYFSWKHLRRHLISHHKLINVKKSLYMKNESKKHKCLHEGCNATFDRHWKLTSHMWKHTGEKHHSCTENGCSKVYTSVGRLRRHIAISHKPSSGTVMYFECSEDRCKKLYKTIQCLRRHYIKDHEKDGSQNPPLHCSSCDRSFNSLTLMNHHRCASCKCEECNSKFISVIALKNHMKKTHSFQMCSEPDCRKVFSNFSLLKEHKKADHSKVFACPTCNKKLRSKTLLKKHQQTHVLPEERKFFTCPYKECGRVYTRRFNLDQHIRSSHEGIKFHCAVPGCEKSLVTKQKLQEHMKLHDPLREPQQRKQMARRQRKDAGKPKRSMAAKLSGIQLSFREEQNVLHSSNNLLVSGQCTSKSDDASDSSDAESEMSVLSDEHREESDECEESCVMIANEPDISVILQWVAGSFQLHKPEVGSNNSDLEEDCHEIENEELNS</sequence>
<dbReference type="GO" id="GO:0005634">
    <property type="term" value="C:nucleus"/>
    <property type="evidence" value="ECO:0007669"/>
    <property type="project" value="TreeGrafter"/>
</dbReference>
<feature type="domain" description="C2H2-type" evidence="3">
    <location>
        <begin position="357"/>
        <end position="386"/>
    </location>
</feature>
<gene>
    <name evidence="4" type="ORF">R5R35_014213</name>
</gene>
<evidence type="ECO:0000313" key="5">
    <source>
        <dbReference type="Proteomes" id="UP001378592"/>
    </source>
</evidence>
<dbReference type="InterPro" id="IPR036236">
    <property type="entry name" value="Znf_C2H2_sf"/>
</dbReference>
<dbReference type="SUPFAM" id="SSF57667">
    <property type="entry name" value="beta-beta-alpha zinc fingers"/>
    <property type="match status" value="5"/>
</dbReference>
<accession>A0AAN9VUA2</accession>
<dbReference type="InterPro" id="IPR013087">
    <property type="entry name" value="Znf_C2H2_type"/>
</dbReference>
<feature type="compositionally biased region" description="Acidic residues" evidence="2">
    <location>
        <begin position="506"/>
        <end position="521"/>
    </location>
</feature>
<dbReference type="EMBL" id="JAZDUA010000085">
    <property type="protein sequence ID" value="KAK7868901.1"/>
    <property type="molecule type" value="Genomic_DNA"/>
</dbReference>
<proteinExistence type="predicted"/>
<keyword evidence="1" id="KW-0863">Zinc-finger</keyword>
<dbReference type="Proteomes" id="UP001378592">
    <property type="component" value="Unassembled WGS sequence"/>
</dbReference>
<evidence type="ECO:0000259" key="3">
    <source>
        <dbReference type="PROSITE" id="PS50157"/>
    </source>
</evidence>
<evidence type="ECO:0000256" key="1">
    <source>
        <dbReference type="PROSITE-ProRule" id="PRU00042"/>
    </source>
</evidence>
<comment type="caution">
    <text evidence="4">The sequence shown here is derived from an EMBL/GenBank/DDBJ whole genome shotgun (WGS) entry which is preliminary data.</text>
</comment>
<feature type="domain" description="C2H2-type" evidence="3">
    <location>
        <begin position="118"/>
        <end position="147"/>
    </location>
</feature>
<keyword evidence="1" id="KW-0862">Zinc</keyword>
<feature type="domain" description="C2H2-type" evidence="3">
    <location>
        <begin position="47"/>
        <end position="74"/>
    </location>
</feature>
<keyword evidence="1" id="KW-0479">Metal-binding</keyword>
<feature type="region of interest" description="Disordered" evidence="2">
    <location>
        <begin position="436"/>
        <end position="466"/>
    </location>
</feature>
<evidence type="ECO:0000313" key="4">
    <source>
        <dbReference type="EMBL" id="KAK7868901.1"/>
    </source>
</evidence>
<feature type="compositionally biased region" description="Basic and acidic residues" evidence="2">
    <location>
        <begin position="379"/>
        <end position="389"/>
    </location>
</feature>
<dbReference type="SMART" id="SM00355">
    <property type="entry name" value="ZnF_C2H2"/>
    <property type="match status" value="11"/>
</dbReference>
<feature type="domain" description="C2H2-type" evidence="3">
    <location>
        <begin position="75"/>
        <end position="99"/>
    </location>
</feature>
<evidence type="ECO:0000256" key="2">
    <source>
        <dbReference type="SAM" id="MobiDB-lite"/>
    </source>
</evidence>
<feature type="domain" description="C2H2-type" evidence="3">
    <location>
        <begin position="241"/>
        <end position="265"/>
    </location>
</feature>
<protein>
    <recommendedName>
        <fullName evidence="3">C2H2-type domain-containing protein</fullName>
    </recommendedName>
</protein>
<dbReference type="PROSITE" id="PS00028">
    <property type="entry name" value="ZINC_FINGER_C2H2_1"/>
    <property type="match status" value="9"/>
</dbReference>
<feature type="domain" description="C2H2-type" evidence="3">
    <location>
        <begin position="267"/>
        <end position="293"/>
    </location>
</feature>
<feature type="region of interest" description="Disordered" evidence="2">
    <location>
        <begin position="498"/>
        <end position="521"/>
    </location>
</feature>
<dbReference type="InterPro" id="IPR051061">
    <property type="entry name" value="Zinc_finger_trans_reg"/>
</dbReference>
<dbReference type="PANTHER" id="PTHR46179">
    <property type="entry name" value="ZINC FINGER PROTEIN"/>
    <property type="match status" value="1"/>
</dbReference>
<dbReference type="AlphaFoldDB" id="A0AAN9VUA2"/>
<dbReference type="Pfam" id="PF00096">
    <property type="entry name" value="zf-C2H2"/>
    <property type="match status" value="2"/>
</dbReference>
<dbReference type="GO" id="GO:0008270">
    <property type="term" value="F:zinc ion binding"/>
    <property type="evidence" value="ECO:0007669"/>
    <property type="project" value="UniProtKB-KW"/>
</dbReference>
<name>A0AAN9VUA2_9ORTH</name>
<dbReference type="PANTHER" id="PTHR46179:SF20">
    <property type="entry name" value="TRANSCRIPTION FACTOR 3A PROTEIN-RELATED"/>
    <property type="match status" value="1"/>
</dbReference>
<feature type="domain" description="C2H2-type" evidence="3">
    <location>
        <begin position="296"/>
        <end position="323"/>
    </location>
</feature>
<keyword evidence="5" id="KW-1185">Reference proteome</keyword>
<feature type="domain" description="C2H2-type" evidence="3">
    <location>
        <begin position="327"/>
        <end position="357"/>
    </location>
</feature>
<dbReference type="Gene3D" id="3.30.160.60">
    <property type="entry name" value="Classic Zinc Finger"/>
    <property type="match status" value="5"/>
</dbReference>
<feature type="region of interest" description="Disordered" evidence="2">
    <location>
        <begin position="379"/>
        <end position="410"/>
    </location>
</feature>